<dbReference type="Pfam" id="PF02255">
    <property type="entry name" value="PTS_IIA"/>
    <property type="match status" value="1"/>
</dbReference>
<dbReference type="InterPro" id="IPR036542">
    <property type="entry name" value="PTS_IIA_lac/cel_sf"/>
</dbReference>
<evidence type="ECO:0000256" key="4">
    <source>
        <dbReference type="ARBA" id="ARBA00022683"/>
    </source>
</evidence>
<gene>
    <name evidence="6" type="primary">chbA</name>
    <name evidence="6" type="ORF">NCTC12965_02302</name>
</gene>
<dbReference type="SUPFAM" id="SSF46973">
    <property type="entry name" value="Enzyme IIa from lactose specific PTS, IIa-lac"/>
    <property type="match status" value="1"/>
</dbReference>
<evidence type="ECO:0000256" key="2">
    <source>
        <dbReference type="ARBA" id="ARBA00022597"/>
    </source>
</evidence>
<keyword evidence="4" id="KW-0598">Phosphotransferase system</keyword>
<sequence length="100" mass="10777">MTELMAEVSQDFESTIMELLVFAGSARSSALMALQQARAGDFTGSAEHMAESKQAVKQAHRIQTQLIGMDEGCGKTGHHPDHRTRAGSLDERHGHSGSGR</sequence>
<feature type="region of interest" description="Disordered" evidence="5">
    <location>
        <begin position="70"/>
        <end position="100"/>
    </location>
</feature>
<evidence type="ECO:0000256" key="5">
    <source>
        <dbReference type="SAM" id="MobiDB-lite"/>
    </source>
</evidence>
<organism evidence="6">
    <name type="scientific">Serratia fonticola</name>
    <dbReference type="NCBI Taxonomy" id="47917"/>
    <lineage>
        <taxon>Bacteria</taxon>
        <taxon>Pseudomonadati</taxon>
        <taxon>Pseudomonadota</taxon>
        <taxon>Gammaproteobacteria</taxon>
        <taxon>Enterobacterales</taxon>
        <taxon>Yersiniaceae</taxon>
        <taxon>Serratia</taxon>
    </lineage>
</organism>
<dbReference type="PANTHER" id="PTHR34382">
    <property type="entry name" value="PTS SYSTEM N,N'-DIACETYLCHITOBIOSE-SPECIFIC EIIA COMPONENT"/>
    <property type="match status" value="1"/>
</dbReference>
<dbReference type="AlphaFoldDB" id="A0A4U9U094"/>
<dbReference type="InterPro" id="IPR003188">
    <property type="entry name" value="PTS_IIA_lac/cel"/>
</dbReference>
<evidence type="ECO:0000256" key="3">
    <source>
        <dbReference type="ARBA" id="ARBA00022679"/>
    </source>
</evidence>
<keyword evidence="2" id="KW-0762">Sugar transport</keyword>
<name>A0A4U9U094_SERFO</name>
<evidence type="ECO:0000313" key="6">
    <source>
        <dbReference type="EMBL" id="VTR26150.1"/>
    </source>
</evidence>
<protein>
    <submittedName>
        <fullName evidence="6">N,N'-diacetylchitobiose-specific phosphotransferase enzyme IIA component</fullName>
        <ecNumber evidence="6">2.7.1.-</ecNumber>
    </submittedName>
</protein>
<keyword evidence="3 6" id="KW-0808">Transferase</keyword>
<accession>A0A4U9U094</accession>
<dbReference type="Gene3D" id="1.20.58.80">
    <property type="entry name" value="Phosphotransferase system, lactose/cellobiose-type IIA subunit"/>
    <property type="match status" value="1"/>
</dbReference>
<proteinExistence type="predicted"/>
<keyword evidence="1" id="KW-0813">Transport</keyword>
<evidence type="ECO:0000256" key="1">
    <source>
        <dbReference type="ARBA" id="ARBA00022448"/>
    </source>
</evidence>
<dbReference type="EMBL" id="CABEEZ010000043">
    <property type="protein sequence ID" value="VTR26150.1"/>
    <property type="molecule type" value="Genomic_DNA"/>
</dbReference>
<dbReference type="GO" id="GO:0009401">
    <property type="term" value="P:phosphoenolpyruvate-dependent sugar phosphotransferase system"/>
    <property type="evidence" value="ECO:0007669"/>
    <property type="project" value="UniProtKB-KW"/>
</dbReference>
<reference evidence="6" key="1">
    <citation type="submission" date="2019-05" db="EMBL/GenBank/DDBJ databases">
        <authorList>
            <consortium name="Pathogen Informatics"/>
        </authorList>
    </citation>
    <scope>NUCLEOTIDE SEQUENCE [LARGE SCALE GENOMIC DNA]</scope>
    <source>
        <strain evidence="6">NCTC12965</strain>
    </source>
</reference>
<dbReference type="PANTHER" id="PTHR34382:SF7">
    <property type="entry name" value="PTS SYSTEM N,N'-DIACETYLCHITOBIOSE-SPECIFIC EIIA COMPONENT"/>
    <property type="match status" value="1"/>
</dbReference>
<dbReference type="GO" id="GO:0016740">
    <property type="term" value="F:transferase activity"/>
    <property type="evidence" value="ECO:0007669"/>
    <property type="project" value="UniProtKB-KW"/>
</dbReference>
<dbReference type="EC" id="2.7.1.-" evidence="6"/>